<organism evidence="2 3">
    <name type="scientific">Apatococcus fuscideae</name>
    <dbReference type="NCBI Taxonomy" id="2026836"/>
    <lineage>
        <taxon>Eukaryota</taxon>
        <taxon>Viridiplantae</taxon>
        <taxon>Chlorophyta</taxon>
        <taxon>core chlorophytes</taxon>
        <taxon>Trebouxiophyceae</taxon>
        <taxon>Chlorellales</taxon>
        <taxon>Chlorellaceae</taxon>
        <taxon>Apatococcus</taxon>
    </lineage>
</organism>
<dbReference type="EMBL" id="JALJOV010002215">
    <property type="protein sequence ID" value="KAK9832686.1"/>
    <property type="molecule type" value="Genomic_DNA"/>
</dbReference>
<keyword evidence="3" id="KW-1185">Reference proteome</keyword>
<feature type="domain" description="DDB1- and CUL4-associated factor 12 beta-propeller" evidence="1">
    <location>
        <begin position="2"/>
        <end position="168"/>
    </location>
</feature>
<dbReference type="AlphaFoldDB" id="A0AAW1RGM2"/>
<dbReference type="Proteomes" id="UP001485043">
    <property type="component" value="Unassembled WGS sequence"/>
</dbReference>
<reference evidence="2 3" key="1">
    <citation type="journal article" date="2024" name="Nat. Commun.">
        <title>Phylogenomics reveals the evolutionary origins of lichenization in chlorophyte algae.</title>
        <authorList>
            <person name="Puginier C."/>
            <person name="Libourel C."/>
            <person name="Otte J."/>
            <person name="Skaloud P."/>
            <person name="Haon M."/>
            <person name="Grisel S."/>
            <person name="Petersen M."/>
            <person name="Berrin J.G."/>
            <person name="Delaux P.M."/>
            <person name="Dal Grande F."/>
            <person name="Keller J."/>
        </authorList>
    </citation>
    <scope>NUCLEOTIDE SEQUENCE [LARGE SCALE GENOMIC DNA]</scope>
    <source>
        <strain evidence="2 3">SAG 2523</strain>
    </source>
</reference>
<evidence type="ECO:0000259" key="1">
    <source>
        <dbReference type="Pfam" id="PF23760"/>
    </source>
</evidence>
<accession>A0AAW1RGM2</accession>
<dbReference type="InterPro" id="IPR056151">
    <property type="entry name" value="Beta-prop_DCAF12"/>
</dbReference>
<proteinExistence type="predicted"/>
<dbReference type="Pfam" id="PF23760">
    <property type="entry name" value="Beta-prop_DCAF12"/>
    <property type="match status" value="1"/>
</dbReference>
<comment type="caution">
    <text evidence="2">The sequence shown here is derived from an EMBL/GenBank/DDBJ whole genome shotgun (WGS) entry which is preliminary data.</text>
</comment>
<evidence type="ECO:0000313" key="3">
    <source>
        <dbReference type="Proteomes" id="UP001485043"/>
    </source>
</evidence>
<evidence type="ECO:0000313" key="2">
    <source>
        <dbReference type="EMBL" id="KAK9832686.1"/>
    </source>
</evidence>
<protein>
    <recommendedName>
        <fullName evidence="1">DDB1- and CUL4-associated factor 12 beta-propeller domain-containing protein</fullName>
    </recommendedName>
</protein>
<name>A0AAW1RGM2_9CHLO</name>
<gene>
    <name evidence="2" type="ORF">WJX84_011542</name>
</gene>
<dbReference type="InterPro" id="IPR036322">
    <property type="entry name" value="WD40_repeat_dom_sf"/>
</dbReference>
<sequence>MLPMDRELVCMAMRPDLLAVGSHSHIMLLDPRQPCMLVKVVESLDACQGVRSLCFQEDLISCGSGRGRLFFYDLRTNAYMPLREDIRDLTEEDPKQFKGQREQLSPREYLQLGKGWLCTEDDIYQQLFTHERIYNACYAHAWDPTQTKLMCVGGPLAFGLKGCYLGLWH</sequence>
<dbReference type="Gene3D" id="2.130.10.10">
    <property type="entry name" value="YVTN repeat-like/Quinoprotein amine dehydrogenase"/>
    <property type="match status" value="1"/>
</dbReference>
<dbReference type="SUPFAM" id="SSF50978">
    <property type="entry name" value="WD40 repeat-like"/>
    <property type="match status" value="1"/>
</dbReference>
<dbReference type="InterPro" id="IPR015943">
    <property type="entry name" value="WD40/YVTN_repeat-like_dom_sf"/>
</dbReference>